<evidence type="ECO:0000313" key="1">
    <source>
        <dbReference type="EMBL" id="EGU75952.1"/>
    </source>
</evidence>
<proteinExistence type="predicted"/>
<name>F9G4F3_FUSOF</name>
<sequence>MAQLDGIVTFQDMHQDVQVYKEVSWVLSWDQ</sequence>
<gene>
    <name evidence="1" type="ORF">FOXB_13535</name>
</gene>
<protein>
    <submittedName>
        <fullName evidence="1">Uncharacterized protein</fullName>
    </submittedName>
</protein>
<accession>F9G4F3</accession>
<dbReference type="AlphaFoldDB" id="F9G4F3"/>
<comment type="caution">
    <text evidence="1">The sequence shown here is derived from an EMBL/GenBank/DDBJ whole genome shotgun (WGS) entry which is preliminary data.</text>
</comment>
<reference evidence="1" key="1">
    <citation type="journal article" date="2012" name="Mol. Plant Microbe Interact.">
        <title>A highly conserved effector in Fusarium oxysporum is required for full virulence on Arabidopsis.</title>
        <authorList>
            <person name="Thatcher L.F."/>
            <person name="Gardiner D.M."/>
            <person name="Kazan K."/>
            <person name="Manners J."/>
        </authorList>
    </citation>
    <scope>NUCLEOTIDE SEQUENCE [LARGE SCALE GENOMIC DNA]</scope>
    <source>
        <strain evidence="1">Fo5176</strain>
    </source>
</reference>
<dbReference type="EMBL" id="AFQF01003378">
    <property type="protein sequence ID" value="EGU75952.1"/>
    <property type="molecule type" value="Genomic_DNA"/>
</dbReference>
<organism evidence="1">
    <name type="scientific">Fusarium oxysporum (strain Fo5176)</name>
    <name type="common">Fusarium vascular wilt</name>
    <dbReference type="NCBI Taxonomy" id="660025"/>
    <lineage>
        <taxon>Eukaryota</taxon>
        <taxon>Fungi</taxon>
        <taxon>Dikarya</taxon>
        <taxon>Ascomycota</taxon>
        <taxon>Pezizomycotina</taxon>
        <taxon>Sordariomycetes</taxon>
        <taxon>Hypocreomycetidae</taxon>
        <taxon>Hypocreales</taxon>
        <taxon>Nectriaceae</taxon>
        <taxon>Fusarium</taxon>
        <taxon>Fusarium oxysporum species complex</taxon>
    </lineage>
</organism>